<comment type="caution">
    <text evidence="5">The sequence shown here is derived from an EMBL/GenBank/DDBJ whole genome shotgun (WGS) entry which is preliminary data.</text>
</comment>
<sequence length="290" mass="32258">MGPGQSTNRLYESARMGVDNRRLHRHSASQLCAFSHLGIRATRCEGACQMKENAKESVTQGQVADDFDRVADDYEKQINSAIAFGGREHQFYIDVKRDRILELTQHTLGDLARLDVLDIGCGLGAYHPGLKGVFRELHGVDVSSRSINLARQRHPFVQYKSFDGGALPYANARFDMAFAVCVMHHVPPAGWVQFVQEMGRVLKPGGLALIFEHNPYNPATQYIVRSCEIDKDAVLLRPGQIRKLFRNAAFKDVWTRGMLAVPPVGQILSAADKVLGHVPVGAQYYLAARK</sequence>
<dbReference type="GO" id="GO:0032259">
    <property type="term" value="P:methylation"/>
    <property type="evidence" value="ECO:0007669"/>
    <property type="project" value="UniProtKB-KW"/>
</dbReference>
<dbReference type="PANTHER" id="PTHR43464:SF19">
    <property type="entry name" value="UBIQUINONE BIOSYNTHESIS O-METHYLTRANSFERASE, MITOCHONDRIAL"/>
    <property type="match status" value="1"/>
</dbReference>
<keyword evidence="1 5" id="KW-0489">Methyltransferase</keyword>
<evidence type="ECO:0000259" key="4">
    <source>
        <dbReference type="Pfam" id="PF08241"/>
    </source>
</evidence>
<evidence type="ECO:0000256" key="3">
    <source>
        <dbReference type="ARBA" id="ARBA00022691"/>
    </source>
</evidence>
<evidence type="ECO:0000256" key="2">
    <source>
        <dbReference type="ARBA" id="ARBA00022679"/>
    </source>
</evidence>
<evidence type="ECO:0000313" key="6">
    <source>
        <dbReference type="Proteomes" id="UP000262379"/>
    </source>
</evidence>
<keyword evidence="2 5" id="KW-0808">Transferase</keyword>
<accession>A0A371X9I3</accession>
<dbReference type="Gene3D" id="3.40.50.150">
    <property type="entry name" value="Vaccinia Virus protein VP39"/>
    <property type="match status" value="1"/>
</dbReference>
<protein>
    <submittedName>
        <fullName evidence="5">Class I SAM-dependent methyltransferase</fullName>
    </submittedName>
</protein>
<keyword evidence="6" id="KW-1185">Reference proteome</keyword>
<dbReference type="Proteomes" id="UP000262379">
    <property type="component" value="Unassembled WGS sequence"/>
</dbReference>
<organism evidence="5 6">
    <name type="scientific">Mesorhizobium denitrificans</name>
    <dbReference type="NCBI Taxonomy" id="2294114"/>
    <lineage>
        <taxon>Bacteria</taxon>
        <taxon>Pseudomonadati</taxon>
        <taxon>Pseudomonadota</taxon>
        <taxon>Alphaproteobacteria</taxon>
        <taxon>Hyphomicrobiales</taxon>
        <taxon>Phyllobacteriaceae</taxon>
        <taxon>Mesorhizobium</taxon>
    </lineage>
</organism>
<name>A0A371X9I3_9HYPH</name>
<dbReference type="InterPro" id="IPR029063">
    <property type="entry name" value="SAM-dependent_MTases_sf"/>
</dbReference>
<dbReference type="Pfam" id="PF08241">
    <property type="entry name" value="Methyltransf_11"/>
    <property type="match status" value="1"/>
</dbReference>
<evidence type="ECO:0000313" key="5">
    <source>
        <dbReference type="EMBL" id="RFC65684.1"/>
    </source>
</evidence>
<dbReference type="CDD" id="cd02440">
    <property type="entry name" value="AdoMet_MTases"/>
    <property type="match status" value="1"/>
</dbReference>
<dbReference type="GO" id="GO:0008757">
    <property type="term" value="F:S-adenosylmethionine-dependent methyltransferase activity"/>
    <property type="evidence" value="ECO:0007669"/>
    <property type="project" value="InterPro"/>
</dbReference>
<reference evidence="6" key="1">
    <citation type="submission" date="2018-08" db="EMBL/GenBank/DDBJ databases">
        <authorList>
            <person name="Im W.T."/>
        </authorList>
    </citation>
    <scope>NUCLEOTIDE SEQUENCE [LARGE SCALE GENOMIC DNA]</scope>
    <source>
        <strain evidence="6">LA-28</strain>
    </source>
</reference>
<dbReference type="EMBL" id="QURN01000014">
    <property type="protein sequence ID" value="RFC65684.1"/>
    <property type="molecule type" value="Genomic_DNA"/>
</dbReference>
<dbReference type="AlphaFoldDB" id="A0A371X9I3"/>
<dbReference type="PANTHER" id="PTHR43464">
    <property type="entry name" value="METHYLTRANSFERASE"/>
    <property type="match status" value="1"/>
</dbReference>
<dbReference type="InterPro" id="IPR013216">
    <property type="entry name" value="Methyltransf_11"/>
</dbReference>
<gene>
    <name evidence="5" type="ORF">DY251_16715</name>
</gene>
<feature type="domain" description="Methyltransferase type 11" evidence="4">
    <location>
        <begin position="117"/>
        <end position="210"/>
    </location>
</feature>
<evidence type="ECO:0000256" key="1">
    <source>
        <dbReference type="ARBA" id="ARBA00022603"/>
    </source>
</evidence>
<keyword evidence="3" id="KW-0949">S-adenosyl-L-methionine</keyword>
<proteinExistence type="predicted"/>
<dbReference type="SUPFAM" id="SSF53335">
    <property type="entry name" value="S-adenosyl-L-methionine-dependent methyltransferases"/>
    <property type="match status" value="1"/>
</dbReference>